<proteinExistence type="predicted"/>
<protein>
    <submittedName>
        <fullName evidence="1">DUF935 family protein</fullName>
    </submittedName>
</protein>
<evidence type="ECO:0000313" key="1">
    <source>
        <dbReference type="EMBL" id="HGS23164.1"/>
    </source>
</evidence>
<dbReference type="AlphaFoldDB" id="A0A7C4PML3"/>
<sequence length="188" mass="21205">MFSVMDQAFMNSLLSQKNASFPSYEYDGPFSRLAQHIQVQQYQRIKRCLGREWFYHHDSPLIRATRGLVFLKEMQPEEFYLLKEEGGETAGDADPTGGGFAEGQPDHQDLLDQLVEAMLPEAAKRNAAFVDQLLGLIQRAESYQDIQLLLAEHLGREMGQDQQEDLLADLLTAAQLMGRAAVRDEADA</sequence>
<name>A0A7C4PML3_9CHLR</name>
<gene>
    <name evidence="1" type="ORF">ENT37_15020</name>
</gene>
<dbReference type="EMBL" id="DSYK01000758">
    <property type="protein sequence ID" value="HGS23164.1"/>
    <property type="molecule type" value="Genomic_DNA"/>
</dbReference>
<reference evidence="1" key="1">
    <citation type="journal article" date="2020" name="mSystems">
        <title>Genome- and Community-Level Interaction Insights into Carbon Utilization and Element Cycling Functions of Hydrothermarchaeota in Hydrothermal Sediment.</title>
        <authorList>
            <person name="Zhou Z."/>
            <person name="Liu Y."/>
            <person name="Xu W."/>
            <person name="Pan J."/>
            <person name="Luo Z.H."/>
            <person name="Li M."/>
        </authorList>
    </citation>
    <scope>NUCLEOTIDE SEQUENCE [LARGE SCALE GENOMIC DNA]</scope>
    <source>
        <strain evidence="1">SpSt-573</strain>
    </source>
</reference>
<comment type="caution">
    <text evidence="1">The sequence shown here is derived from an EMBL/GenBank/DDBJ whole genome shotgun (WGS) entry which is preliminary data.</text>
</comment>
<accession>A0A7C4PML3</accession>
<organism evidence="1">
    <name type="scientific">Anaerolinea thermolimosa</name>
    <dbReference type="NCBI Taxonomy" id="229919"/>
    <lineage>
        <taxon>Bacteria</taxon>
        <taxon>Bacillati</taxon>
        <taxon>Chloroflexota</taxon>
        <taxon>Anaerolineae</taxon>
        <taxon>Anaerolineales</taxon>
        <taxon>Anaerolineaceae</taxon>
        <taxon>Anaerolinea</taxon>
    </lineage>
</organism>